<evidence type="ECO:0000313" key="8">
    <source>
        <dbReference type="Proteomes" id="UP001187682"/>
    </source>
</evidence>
<dbReference type="SUPFAM" id="SSF118116">
    <property type="entry name" value="DNA mismatch repair protein MutL"/>
    <property type="match status" value="1"/>
</dbReference>
<dbReference type="InterPro" id="IPR038973">
    <property type="entry name" value="MutL/Mlh/Pms-like"/>
</dbReference>
<evidence type="ECO:0000259" key="6">
    <source>
        <dbReference type="SMART" id="SM01340"/>
    </source>
</evidence>
<feature type="compositionally biased region" description="Low complexity" evidence="4">
    <location>
        <begin position="452"/>
        <end position="463"/>
    </location>
</feature>
<dbReference type="GO" id="GO:0032389">
    <property type="term" value="C:MutLalpha complex"/>
    <property type="evidence" value="ECO:0007669"/>
    <property type="project" value="TreeGrafter"/>
</dbReference>
<dbReference type="Proteomes" id="UP001187682">
    <property type="component" value="Unassembled WGS sequence"/>
</dbReference>
<feature type="domain" description="DNA mismatch repair protein S5" evidence="6">
    <location>
        <begin position="217"/>
        <end position="356"/>
    </location>
</feature>
<dbReference type="InterPro" id="IPR013507">
    <property type="entry name" value="DNA_mismatch_S5_2-like"/>
</dbReference>
<dbReference type="PANTHER" id="PTHR10073">
    <property type="entry name" value="DNA MISMATCH REPAIR PROTEIN MLH, PMS, MUTL"/>
    <property type="match status" value="1"/>
</dbReference>
<accession>A0AAE8MXM7</accession>
<dbReference type="InterPro" id="IPR042120">
    <property type="entry name" value="MutL_C_dimsub"/>
</dbReference>
<gene>
    <name evidence="7" type="ORF">DNG_05289</name>
</gene>
<evidence type="ECO:0000256" key="2">
    <source>
        <dbReference type="ARBA" id="ARBA00022763"/>
    </source>
</evidence>
<sequence length="1046" mass="113985">MATIKPIDAGTIHRIQSGQVIVDLCSVAKELVENSVDAGASSIEVRFKNQGLDSIEVQDNGSGISPDNYSSLALKHHTSKLSVYDDLSDLQTFGFRGEALSSLSALSELSVITCQAADAPKGTRLTFAPSGALEDTSVVSAKQGTTVVVDNLFHNLPVRRRELERHIKREWSKVISLLNQYACILTGVKFTVSQQPSKGRKIVLFSTKGNPTTRENIINIFGAKTMTAMIPFRLALEMEPTSSSMGSQRRKMASDPYTVTVKGHVSRPAHGEGRQAPDRQMFFVNGRPCGMPQFAKIFNEVYRAFNSSQSPFIFADIQLDTHLYDVNVSPDKRTILLHEQGRMLEGLRESLNALFEAQDYSVPVSQLATQKAPSQGRSSALQATPGLATSSPSPRLATFQARKASEITSRDGEEDDNSEPKPTPASSGPNLGSADSLATGLIRNWIQRKASSKPSEASSPTSSVIEEADDNSSQEAADNLGGFSALAEADRGLPASQSPDPSAQEEDVPLTRVRDLHSGPEKPNQKYPEAGRDSQGEEAPRRPIGPSNPHDEHPDFQSASALLPSRKRTAPDVATVTIGDRTMTSLIGSSAKRRREDSSPTTAHATGSTHRRSNPSVMPSFGGRLSQLFSSNAPPEAASEHQRDDERDSIEDSEMDEDEVADQGFYERDTTGYPDVSADSSSRGPAGTGGVKRATDTAHFRPLDTVVGDTLAGHIPDEVNDDETEDSTTLTKAIDAPLEKRTPIIKLGGRRREPTLQCEQHLRVNVESLDSRIIAWRAAIDSLQSRRDTCSPDESVAEVKDAEEKLTLTISKGDFNAMKIVGQFNLGFILAVRPAGSSNKEGSSRQDELFIIDQHASDEKYNFERLQASTVVQSQRLAHPKTLELTALEEEVVLNNISALETNGFKVTIDVSGDQPVGTRCQLLALPLSKETTFTLADLEELLSLLEESHATSETTAVPRPSKVRKMFAMRACRSSIMVGKALQQKQMERLVRHMGELDKPWNCPHGRPTMRHLCSLKAWDRAGWEGDRGSAVSGLGHSWAEYLAR</sequence>
<dbReference type="InterPro" id="IPR014721">
    <property type="entry name" value="Ribsml_uS5_D2-typ_fold_subgr"/>
</dbReference>
<dbReference type="SUPFAM" id="SSF54211">
    <property type="entry name" value="Ribosomal protein S5 domain 2-like"/>
    <property type="match status" value="1"/>
</dbReference>
<dbReference type="PROSITE" id="PS00058">
    <property type="entry name" value="DNA_MISMATCH_REPAIR_1"/>
    <property type="match status" value="1"/>
</dbReference>
<protein>
    <recommendedName>
        <fullName evidence="3">DNA mismatch repair protein PMS1</fullName>
    </recommendedName>
</protein>
<dbReference type="InterPro" id="IPR014762">
    <property type="entry name" value="DNA_mismatch_repair_CS"/>
</dbReference>
<feature type="compositionally biased region" description="Polar residues" evidence="4">
    <location>
        <begin position="366"/>
        <end position="393"/>
    </location>
</feature>
<dbReference type="Gene3D" id="3.30.1370.100">
    <property type="entry name" value="MutL, C-terminal domain, regulatory subdomain"/>
    <property type="match status" value="1"/>
</dbReference>
<dbReference type="AlphaFoldDB" id="A0AAE8MXM7"/>
<name>A0AAE8MXM7_9PEZI</name>
<dbReference type="SUPFAM" id="SSF55874">
    <property type="entry name" value="ATPase domain of HSP90 chaperone/DNA topoisomerase II/histidine kinase"/>
    <property type="match status" value="1"/>
</dbReference>
<dbReference type="InterPro" id="IPR037198">
    <property type="entry name" value="MutL_C_sf"/>
</dbReference>
<evidence type="ECO:0000256" key="1">
    <source>
        <dbReference type="ARBA" id="ARBA00006082"/>
    </source>
</evidence>
<dbReference type="CDD" id="cd03484">
    <property type="entry name" value="MutL_Trans_hPMS_2_like"/>
    <property type="match status" value="1"/>
</dbReference>
<organism evidence="7 8">
    <name type="scientific">Cephalotrichum gorgonifer</name>
    <dbReference type="NCBI Taxonomy" id="2041049"/>
    <lineage>
        <taxon>Eukaryota</taxon>
        <taxon>Fungi</taxon>
        <taxon>Dikarya</taxon>
        <taxon>Ascomycota</taxon>
        <taxon>Pezizomycotina</taxon>
        <taxon>Sordariomycetes</taxon>
        <taxon>Hypocreomycetidae</taxon>
        <taxon>Microascales</taxon>
        <taxon>Microascaceae</taxon>
        <taxon>Cephalotrichum</taxon>
    </lineage>
</organism>
<dbReference type="CDD" id="cd16926">
    <property type="entry name" value="HATPase_MutL-MLH-PMS-like"/>
    <property type="match status" value="1"/>
</dbReference>
<feature type="domain" description="MutL C-terminal dimerisation" evidence="5">
    <location>
        <begin position="820"/>
        <end position="983"/>
    </location>
</feature>
<comment type="caution">
    <text evidence="7">The sequence shown here is derived from an EMBL/GenBank/DDBJ whole genome shotgun (WGS) entry which is preliminary data.</text>
</comment>
<dbReference type="SMART" id="SM01340">
    <property type="entry name" value="DNA_mis_repair"/>
    <property type="match status" value="1"/>
</dbReference>
<dbReference type="InterPro" id="IPR036890">
    <property type="entry name" value="HATPase_C_sf"/>
</dbReference>
<feature type="compositionally biased region" description="Acidic residues" evidence="4">
    <location>
        <begin position="647"/>
        <end position="661"/>
    </location>
</feature>
<dbReference type="Gene3D" id="3.30.230.10">
    <property type="match status" value="1"/>
</dbReference>
<keyword evidence="8" id="KW-1185">Reference proteome</keyword>
<evidence type="ECO:0000313" key="7">
    <source>
        <dbReference type="EMBL" id="SPO02616.1"/>
    </source>
</evidence>
<evidence type="ECO:0000259" key="5">
    <source>
        <dbReference type="SMART" id="SM00853"/>
    </source>
</evidence>
<feature type="compositionally biased region" description="Polar residues" evidence="4">
    <location>
        <begin position="599"/>
        <end position="608"/>
    </location>
</feature>
<dbReference type="InterPro" id="IPR014790">
    <property type="entry name" value="MutL_C"/>
</dbReference>
<feature type="region of interest" description="Disordered" evidence="4">
    <location>
        <begin position="366"/>
        <end position="436"/>
    </location>
</feature>
<dbReference type="Pfam" id="PF08676">
    <property type="entry name" value="MutL_C"/>
    <property type="match status" value="1"/>
</dbReference>
<dbReference type="Gene3D" id="3.30.565.10">
    <property type="entry name" value="Histidine kinase-like ATPase, C-terminal domain"/>
    <property type="match status" value="1"/>
</dbReference>
<dbReference type="InterPro" id="IPR002099">
    <property type="entry name" value="MutL/Mlh/PMS"/>
</dbReference>
<dbReference type="Gene3D" id="3.30.1540.20">
    <property type="entry name" value="MutL, C-terminal domain, dimerisation subdomain"/>
    <property type="match status" value="1"/>
</dbReference>
<dbReference type="PANTHER" id="PTHR10073:SF52">
    <property type="entry name" value="MISMATCH REPAIR ENDONUCLEASE PMS2"/>
    <property type="match status" value="1"/>
</dbReference>
<reference evidence="7" key="1">
    <citation type="submission" date="2018-03" db="EMBL/GenBank/DDBJ databases">
        <authorList>
            <person name="Guldener U."/>
        </authorList>
    </citation>
    <scope>NUCLEOTIDE SEQUENCE</scope>
</reference>
<dbReference type="NCBIfam" id="TIGR00585">
    <property type="entry name" value="mutl"/>
    <property type="match status" value="1"/>
</dbReference>
<dbReference type="Pfam" id="PF13589">
    <property type="entry name" value="HATPase_c_3"/>
    <property type="match status" value="1"/>
</dbReference>
<dbReference type="InterPro" id="IPR020568">
    <property type="entry name" value="Ribosomal_Su5_D2-typ_SF"/>
</dbReference>
<dbReference type="SMART" id="SM00853">
    <property type="entry name" value="MutL_C"/>
    <property type="match status" value="1"/>
</dbReference>
<dbReference type="FunFam" id="3.30.565.10:FF:000014">
    <property type="entry name" value="Mismatch repair endonuclease pms1, putative"/>
    <property type="match status" value="1"/>
</dbReference>
<dbReference type="FunFam" id="3.30.230.10:FF:000120">
    <property type="entry name" value="Mismatch repair endonuclease PMS2"/>
    <property type="match status" value="1"/>
</dbReference>
<dbReference type="FunFam" id="3.30.1370.100:FF:000001">
    <property type="entry name" value="Mismatch repair endonuclease pms1, putative"/>
    <property type="match status" value="1"/>
</dbReference>
<feature type="compositionally biased region" description="Basic and acidic residues" evidence="4">
    <location>
        <begin position="512"/>
        <end position="541"/>
    </location>
</feature>
<keyword evidence="2" id="KW-0227">DNA damage</keyword>
<dbReference type="Pfam" id="PF01119">
    <property type="entry name" value="DNA_mis_repair"/>
    <property type="match status" value="1"/>
</dbReference>
<feature type="region of interest" description="Disordered" evidence="4">
    <location>
        <begin position="448"/>
        <end position="700"/>
    </location>
</feature>
<dbReference type="EMBL" id="ONZQ02000007">
    <property type="protein sequence ID" value="SPO02616.1"/>
    <property type="molecule type" value="Genomic_DNA"/>
</dbReference>
<dbReference type="GO" id="GO:0005524">
    <property type="term" value="F:ATP binding"/>
    <property type="evidence" value="ECO:0007669"/>
    <property type="project" value="InterPro"/>
</dbReference>
<comment type="similarity">
    <text evidence="1">Belongs to the DNA mismatch repair MutL/HexB family.</text>
</comment>
<dbReference type="GO" id="GO:0016887">
    <property type="term" value="F:ATP hydrolysis activity"/>
    <property type="evidence" value="ECO:0007669"/>
    <property type="project" value="InterPro"/>
</dbReference>
<evidence type="ECO:0000256" key="3">
    <source>
        <dbReference type="ARBA" id="ARBA00070941"/>
    </source>
</evidence>
<proteinExistence type="inferred from homology"/>
<dbReference type="GO" id="GO:0140664">
    <property type="term" value="F:ATP-dependent DNA damage sensor activity"/>
    <property type="evidence" value="ECO:0007669"/>
    <property type="project" value="InterPro"/>
</dbReference>
<dbReference type="GO" id="GO:0030983">
    <property type="term" value="F:mismatched DNA binding"/>
    <property type="evidence" value="ECO:0007669"/>
    <property type="project" value="InterPro"/>
</dbReference>
<dbReference type="InterPro" id="IPR042121">
    <property type="entry name" value="MutL_C_regsub"/>
</dbReference>
<dbReference type="GO" id="GO:0000710">
    <property type="term" value="P:meiotic mismatch repair"/>
    <property type="evidence" value="ECO:0007669"/>
    <property type="project" value="UniProtKB-ARBA"/>
</dbReference>
<evidence type="ECO:0000256" key="4">
    <source>
        <dbReference type="SAM" id="MobiDB-lite"/>
    </source>
</evidence>